<feature type="transmembrane region" description="Helical" evidence="7">
    <location>
        <begin position="268"/>
        <end position="288"/>
    </location>
</feature>
<evidence type="ECO:0000313" key="10">
    <source>
        <dbReference type="Proteomes" id="UP000799772"/>
    </source>
</evidence>
<feature type="transmembrane region" description="Helical" evidence="7">
    <location>
        <begin position="199"/>
        <end position="222"/>
    </location>
</feature>
<dbReference type="OrthoDB" id="1935484at2759"/>
<dbReference type="FunFam" id="1.20.1250.20:FF:000106">
    <property type="entry name" value="MFS transporter, putative"/>
    <property type="match status" value="1"/>
</dbReference>
<dbReference type="GO" id="GO:0016020">
    <property type="term" value="C:membrane"/>
    <property type="evidence" value="ECO:0007669"/>
    <property type="project" value="UniProtKB-SubCell"/>
</dbReference>
<comment type="subcellular location">
    <subcellularLocation>
        <location evidence="1">Membrane</location>
        <topology evidence="1">Multi-pass membrane protein</topology>
    </subcellularLocation>
</comment>
<keyword evidence="3 7" id="KW-0812">Transmembrane</keyword>
<evidence type="ECO:0000256" key="2">
    <source>
        <dbReference type="ARBA" id="ARBA00022448"/>
    </source>
</evidence>
<evidence type="ECO:0000256" key="6">
    <source>
        <dbReference type="SAM" id="MobiDB-lite"/>
    </source>
</evidence>
<feature type="compositionally biased region" description="Polar residues" evidence="6">
    <location>
        <begin position="21"/>
        <end position="38"/>
    </location>
</feature>
<dbReference type="Proteomes" id="UP000799772">
    <property type="component" value="Unassembled WGS sequence"/>
</dbReference>
<dbReference type="InterPro" id="IPR036259">
    <property type="entry name" value="MFS_trans_sf"/>
</dbReference>
<evidence type="ECO:0000256" key="7">
    <source>
        <dbReference type="SAM" id="Phobius"/>
    </source>
</evidence>
<feature type="transmembrane region" description="Helical" evidence="7">
    <location>
        <begin position="510"/>
        <end position="528"/>
    </location>
</feature>
<comment type="caution">
    <text evidence="9">The sequence shown here is derived from an EMBL/GenBank/DDBJ whole genome shotgun (WGS) entry which is preliminary data.</text>
</comment>
<dbReference type="GO" id="GO:0022857">
    <property type="term" value="F:transmembrane transporter activity"/>
    <property type="evidence" value="ECO:0007669"/>
    <property type="project" value="InterPro"/>
</dbReference>
<dbReference type="Pfam" id="PF07690">
    <property type="entry name" value="MFS_1"/>
    <property type="match status" value="1"/>
</dbReference>
<gene>
    <name evidence="9" type="ORF">NA57DRAFT_67052</name>
</gene>
<feature type="region of interest" description="Disordered" evidence="6">
    <location>
        <begin position="1"/>
        <end position="38"/>
    </location>
</feature>
<dbReference type="EMBL" id="ML978128">
    <property type="protein sequence ID" value="KAF2097567.1"/>
    <property type="molecule type" value="Genomic_DNA"/>
</dbReference>
<feature type="transmembrane region" description="Helical" evidence="7">
    <location>
        <begin position="376"/>
        <end position="401"/>
    </location>
</feature>
<sequence>MKSFAGSSSSSPDPNKDETSDTTTLLDKYRSSSLSTPGTEKRFWFQRSKSVYDPEAIATQPSVFDDPSTLEEYRPPNEWENIHRFDPDARWTWREEHRLVRKIDLRIMLFAAIMFMALELDRSNIYQALTDSMLEDLQMTTNDYNLGLTLFRLAFLCAELPSQLVAKWIGPDIWIPTQMVIWSIVGSAQYLLQGRASFLICRALLGMLQGGFIPEVILYLSYFYKHHELSLRLGFFWTASALSEVVGGFLAFGILHMRGVHGRAGWRWLFLIEGVLTMVVGVLAFALMPSSPTSTTGWLRGKNGWFTEREEFIMVNRIIREDPSKSSMHNREPLTLGLLWKSIKDFDLWPTYLLGLNFQTPMSTPSNYLTLSLKGLGFGTFGTNLLVIPSKVLHVVTMLGLTYAGEIRRELTYTALAAQLWALPFLVFLNIFDINKINKWLAWIVMTALLSYPSAHPIQVGWNSRNSNAVRSRTVSAAIYNMCVQTSGIIAANVYREDDAPRYERGNRELLYLLILNIFLYLGTKVYYVKRNAWRKKKWDAMSEEQRMEYLTTTKDEGNKRLEFRFAH</sequence>
<evidence type="ECO:0000256" key="3">
    <source>
        <dbReference type="ARBA" id="ARBA00022692"/>
    </source>
</evidence>
<feature type="transmembrane region" description="Helical" evidence="7">
    <location>
        <begin position="413"/>
        <end position="434"/>
    </location>
</feature>
<reference evidence="9" key="1">
    <citation type="journal article" date="2020" name="Stud. Mycol.">
        <title>101 Dothideomycetes genomes: a test case for predicting lifestyles and emergence of pathogens.</title>
        <authorList>
            <person name="Haridas S."/>
            <person name="Albert R."/>
            <person name="Binder M."/>
            <person name="Bloem J."/>
            <person name="Labutti K."/>
            <person name="Salamov A."/>
            <person name="Andreopoulos B."/>
            <person name="Baker S."/>
            <person name="Barry K."/>
            <person name="Bills G."/>
            <person name="Bluhm B."/>
            <person name="Cannon C."/>
            <person name="Castanera R."/>
            <person name="Culley D."/>
            <person name="Daum C."/>
            <person name="Ezra D."/>
            <person name="Gonzalez J."/>
            <person name="Henrissat B."/>
            <person name="Kuo A."/>
            <person name="Liang C."/>
            <person name="Lipzen A."/>
            <person name="Lutzoni F."/>
            <person name="Magnuson J."/>
            <person name="Mondo S."/>
            <person name="Nolan M."/>
            <person name="Ohm R."/>
            <person name="Pangilinan J."/>
            <person name="Park H.-J."/>
            <person name="Ramirez L."/>
            <person name="Alfaro M."/>
            <person name="Sun H."/>
            <person name="Tritt A."/>
            <person name="Yoshinaga Y."/>
            <person name="Zwiers L.-H."/>
            <person name="Turgeon B."/>
            <person name="Goodwin S."/>
            <person name="Spatafora J."/>
            <person name="Crous P."/>
            <person name="Grigoriev I."/>
        </authorList>
    </citation>
    <scope>NUCLEOTIDE SEQUENCE</scope>
    <source>
        <strain evidence="9">CBS 133067</strain>
    </source>
</reference>
<keyword evidence="2" id="KW-0813">Transport</keyword>
<dbReference type="AlphaFoldDB" id="A0A9P4IDB9"/>
<keyword evidence="5 7" id="KW-0472">Membrane</keyword>
<feature type="domain" description="Major facilitator superfamily (MFS) profile" evidence="8">
    <location>
        <begin position="107"/>
        <end position="568"/>
    </location>
</feature>
<keyword evidence="4 7" id="KW-1133">Transmembrane helix</keyword>
<feature type="transmembrane region" description="Helical" evidence="7">
    <location>
        <begin position="234"/>
        <end position="256"/>
    </location>
</feature>
<proteinExistence type="predicted"/>
<dbReference type="PROSITE" id="PS50850">
    <property type="entry name" value="MFS"/>
    <property type="match status" value="1"/>
</dbReference>
<feature type="transmembrane region" description="Helical" evidence="7">
    <location>
        <begin position="474"/>
        <end position="495"/>
    </location>
</feature>
<keyword evidence="10" id="KW-1185">Reference proteome</keyword>
<evidence type="ECO:0000313" key="9">
    <source>
        <dbReference type="EMBL" id="KAF2097567.1"/>
    </source>
</evidence>
<evidence type="ECO:0000256" key="5">
    <source>
        <dbReference type="ARBA" id="ARBA00023136"/>
    </source>
</evidence>
<dbReference type="Gene3D" id="1.20.1250.20">
    <property type="entry name" value="MFS general substrate transporter like domains"/>
    <property type="match status" value="1"/>
</dbReference>
<protein>
    <submittedName>
        <fullName evidence="9">Retrograde regulation protein 2</fullName>
    </submittedName>
</protein>
<evidence type="ECO:0000256" key="1">
    <source>
        <dbReference type="ARBA" id="ARBA00004141"/>
    </source>
</evidence>
<evidence type="ECO:0000256" key="4">
    <source>
        <dbReference type="ARBA" id="ARBA00022989"/>
    </source>
</evidence>
<organism evidence="9 10">
    <name type="scientific">Rhizodiscina lignyota</name>
    <dbReference type="NCBI Taxonomy" id="1504668"/>
    <lineage>
        <taxon>Eukaryota</taxon>
        <taxon>Fungi</taxon>
        <taxon>Dikarya</taxon>
        <taxon>Ascomycota</taxon>
        <taxon>Pezizomycotina</taxon>
        <taxon>Dothideomycetes</taxon>
        <taxon>Pleosporomycetidae</taxon>
        <taxon>Aulographales</taxon>
        <taxon>Rhizodiscinaceae</taxon>
        <taxon>Rhizodiscina</taxon>
    </lineage>
</organism>
<evidence type="ECO:0000259" key="8">
    <source>
        <dbReference type="PROSITE" id="PS50850"/>
    </source>
</evidence>
<dbReference type="PANTHER" id="PTHR43791">
    <property type="entry name" value="PERMEASE-RELATED"/>
    <property type="match status" value="1"/>
</dbReference>
<dbReference type="SUPFAM" id="SSF103473">
    <property type="entry name" value="MFS general substrate transporter"/>
    <property type="match status" value="1"/>
</dbReference>
<name>A0A9P4IDB9_9PEZI</name>
<dbReference type="PANTHER" id="PTHR43791:SF65">
    <property type="entry name" value="MAJOR FACILITATOR SUPERFAMILY (MFS) PROFILE DOMAIN-CONTAINING PROTEIN-RELATED"/>
    <property type="match status" value="1"/>
</dbReference>
<dbReference type="InterPro" id="IPR020846">
    <property type="entry name" value="MFS_dom"/>
</dbReference>
<dbReference type="InterPro" id="IPR011701">
    <property type="entry name" value="MFS"/>
</dbReference>
<accession>A0A9P4IDB9</accession>
<feature type="transmembrane region" description="Helical" evidence="7">
    <location>
        <begin position="440"/>
        <end position="462"/>
    </location>
</feature>